<evidence type="ECO:0000256" key="4">
    <source>
        <dbReference type="HAMAP-Rule" id="MF_01369"/>
    </source>
</evidence>
<dbReference type="GO" id="GO:0019843">
    <property type="term" value="F:rRNA binding"/>
    <property type="evidence" value="ECO:0007669"/>
    <property type="project" value="UniProtKB-UniRule"/>
</dbReference>
<evidence type="ECO:0000256" key="3">
    <source>
        <dbReference type="ARBA" id="ARBA00023274"/>
    </source>
</evidence>
<comment type="subunit">
    <text evidence="4">Part of the 50S ribosomal subunit. Contacts protein L29, and trigger factor when it is bound to the ribosome.</text>
</comment>
<dbReference type="GO" id="GO:0003735">
    <property type="term" value="F:structural constituent of ribosome"/>
    <property type="evidence" value="ECO:0007669"/>
    <property type="project" value="InterPro"/>
</dbReference>
<accession>A0A0H4T4A3</accession>
<sequence>MTIYEILKRPIITEKTTFLASKRHQYVFEVAPSATKAQVKEAVETLFENVEVAKVNMLIVPMKRTRSLRNRRLRVRRSEFKKAIVTLSKGTIPIFEGVKG</sequence>
<name>A0A0H4T4A3_9CHLR</name>
<protein>
    <recommendedName>
        <fullName evidence="4">Large ribosomal subunit protein uL23</fullName>
    </recommendedName>
</protein>
<dbReference type="GO" id="GO:0006412">
    <property type="term" value="P:translation"/>
    <property type="evidence" value="ECO:0007669"/>
    <property type="project" value="UniProtKB-UniRule"/>
</dbReference>
<reference evidence="5" key="1">
    <citation type="journal article" date="2015" name="ISME J.">
        <title>Aquifer environment selects for microbial species cohorts in sediment and groundwater.</title>
        <authorList>
            <person name="Hug L.A."/>
            <person name="Thomas B.C."/>
            <person name="Brown C.T."/>
            <person name="Frischkorn K.R."/>
            <person name="Williams K.H."/>
            <person name="Tringe S.G."/>
            <person name="Banfield J.F."/>
        </authorList>
    </citation>
    <scope>NUCLEOTIDE SEQUENCE</scope>
</reference>
<dbReference type="GO" id="GO:1990904">
    <property type="term" value="C:ribonucleoprotein complex"/>
    <property type="evidence" value="ECO:0007669"/>
    <property type="project" value="UniProtKB-KW"/>
</dbReference>
<dbReference type="SUPFAM" id="SSF54189">
    <property type="entry name" value="Ribosomal proteins S24e, L23 and L15e"/>
    <property type="match status" value="1"/>
</dbReference>
<keyword evidence="3 4" id="KW-0687">Ribonucleoprotein</keyword>
<dbReference type="PANTHER" id="PTHR11620">
    <property type="entry name" value="60S RIBOSOMAL PROTEIN L23A"/>
    <property type="match status" value="1"/>
</dbReference>
<keyword evidence="4" id="KW-0699">rRNA-binding</keyword>
<dbReference type="HAMAP" id="MF_01369_B">
    <property type="entry name" value="Ribosomal_uL23_B"/>
    <property type="match status" value="1"/>
</dbReference>
<dbReference type="AlphaFoldDB" id="A0A0H4T4A3"/>
<dbReference type="NCBIfam" id="NF004363">
    <property type="entry name" value="PRK05738.2-4"/>
    <property type="match status" value="1"/>
</dbReference>
<gene>
    <name evidence="4 5" type="primary">rplW</name>
</gene>
<comment type="similarity">
    <text evidence="1 4">Belongs to the universal ribosomal protein uL23 family.</text>
</comment>
<dbReference type="GO" id="GO:0005840">
    <property type="term" value="C:ribosome"/>
    <property type="evidence" value="ECO:0007669"/>
    <property type="project" value="UniProtKB-KW"/>
</dbReference>
<evidence type="ECO:0000256" key="2">
    <source>
        <dbReference type="ARBA" id="ARBA00022980"/>
    </source>
</evidence>
<keyword evidence="2 4" id="KW-0689">Ribosomal protein</keyword>
<comment type="function">
    <text evidence="4">One of the early assembly proteins it binds 23S rRNA. One of the proteins that surrounds the polypeptide exit tunnel on the outside of the ribosome. Forms the main docking site for trigger factor binding to the ribosome.</text>
</comment>
<organism evidence="5">
    <name type="scientific">uncultured Chloroflexi bacterium Rifle_16ft_4_minimus_15241</name>
    <dbReference type="NCBI Taxonomy" id="1665060"/>
    <lineage>
        <taxon>Bacteria</taxon>
        <taxon>Bacillati</taxon>
        <taxon>Chloroflexota</taxon>
        <taxon>environmental samples</taxon>
    </lineage>
</organism>
<dbReference type="EMBL" id="KT006956">
    <property type="protein sequence ID" value="AKQ01222.1"/>
    <property type="molecule type" value="Genomic_DNA"/>
</dbReference>
<evidence type="ECO:0000313" key="5">
    <source>
        <dbReference type="EMBL" id="AKQ01222.1"/>
    </source>
</evidence>
<dbReference type="Gene3D" id="3.30.70.330">
    <property type="match status" value="1"/>
</dbReference>
<dbReference type="InterPro" id="IPR012678">
    <property type="entry name" value="Ribosomal_uL23/eL15/eS24_sf"/>
</dbReference>
<dbReference type="InterPro" id="IPR013025">
    <property type="entry name" value="Ribosomal_uL23-like"/>
</dbReference>
<keyword evidence="4" id="KW-0694">RNA-binding</keyword>
<dbReference type="InterPro" id="IPR012677">
    <property type="entry name" value="Nucleotide-bd_a/b_plait_sf"/>
</dbReference>
<evidence type="ECO:0000256" key="1">
    <source>
        <dbReference type="ARBA" id="ARBA00006700"/>
    </source>
</evidence>
<proteinExistence type="inferred from homology"/>
<dbReference type="Pfam" id="PF00276">
    <property type="entry name" value="Ribosomal_L23"/>
    <property type="match status" value="1"/>
</dbReference>